<dbReference type="WBParaSite" id="nRc.2.0.1.t23935-RA">
    <property type="protein sequence ID" value="nRc.2.0.1.t23935-RA"/>
    <property type="gene ID" value="nRc.2.0.1.g23935"/>
</dbReference>
<keyword evidence="2" id="KW-1185">Reference proteome</keyword>
<dbReference type="PANTHER" id="PTHR47163:SF2">
    <property type="entry name" value="SI:DKEY-17M8.2"/>
    <property type="match status" value="1"/>
</dbReference>
<evidence type="ECO:0000313" key="3">
    <source>
        <dbReference type="WBParaSite" id="nRc.2.0.1.t23935-RA"/>
    </source>
</evidence>
<dbReference type="SMART" id="SM01126">
    <property type="entry name" value="DDE_Tnp_IS1595"/>
    <property type="match status" value="1"/>
</dbReference>
<dbReference type="Pfam" id="PF12762">
    <property type="entry name" value="DDE_Tnp_IS1595"/>
    <property type="match status" value="1"/>
</dbReference>
<dbReference type="PANTHER" id="PTHR47163">
    <property type="entry name" value="DDE_TNP_IS1595 DOMAIN-CONTAINING PROTEIN"/>
    <property type="match status" value="1"/>
</dbReference>
<dbReference type="Proteomes" id="UP000887565">
    <property type="component" value="Unplaced"/>
</dbReference>
<evidence type="ECO:0000259" key="1">
    <source>
        <dbReference type="SMART" id="SM01126"/>
    </source>
</evidence>
<proteinExistence type="predicted"/>
<protein>
    <submittedName>
        <fullName evidence="3">ISXO2-like transposase domain-containing protein</fullName>
    </submittedName>
</protein>
<reference evidence="3" key="1">
    <citation type="submission" date="2022-11" db="UniProtKB">
        <authorList>
            <consortium name="WormBaseParasite"/>
        </authorList>
    </citation>
    <scope>IDENTIFICATION</scope>
</reference>
<organism evidence="2 3">
    <name type="scientific">Romanomermis culicivorax</name>
    <name type="common">Nematode worm</name>
    <dbReference type="NCBI Taxonomy" id="13658"/>
    <lineage>
        <taxon>Eukaryota</taxon>
        <taxon>Metazoa</taxon>
        <taxon>Ecdysozoa</taxon>
        <taxon>Nematoda</taxon>
        <taxon>Enoplea</taxon>
        <taxon>Dorylaimia</taxon>
        <taxon>Mermithida</taxon>
        <taxon>Mermithoidea</taxon>
        <taxon>Mermithidae</taxon>
        <taxon>Romanomermis</taxon>
    </lineage>
</organism>
<sequence>MDLSGAVRGVEQGNRFRPTFKCKNTHSIGKKLQNSPMNKMRKIRPGDIVQIDESLMIKAKYDRGRNLNTPNRWVFGAYDPIAKQGYIRFIDRRDALTLLPIIEEVILPGSIICSEEWAACNGIPQIPNMNYTHQTVNHSQNFVNPLTGIHTYNVENYWKRVKANFKRMNGTKDGFVEGYLDEFVWRERFGPTLDLAYENLLRQTNEKQPC</sequence>
<feature type="domain" description="ISXO2-like transposase" evidence="1">
    <location>
        <begin position="44"/>
        <end position="188"/>
    </location>
</feature>
<name>A0A915JDR6_ROMCU</name>
<evidence type="ECO:0000313" key="2">
    <source>
        <dbReference type="Proteomes" id="UP000887565"/>
    </source>
</evidence>
<dbReference type="AlphaFoldDB" id="A0A915JDR6"/>
<dbReference type="InterPro" id="IPR053164">
    <property type="entry name" value="IS1016-like_transposase"/>
</dbReference>
<accession>A0A915JDR6</accession>
<dbReference type="OMA" id="YLVEYMW"/>
<dbReference type="InterPro" id="IPR024445">
    <property type="entry name" value="Tnp_ISXO2-like"/>
</dbReference>